<dbReference type="InterPro" id="IPR011527">
    <property type="entry name" value="ABC1_TM_dom"/>
</dbReference>
<dbReference type="GO" id="GO:0005524">
    <property type="term" value="F:ATP binding"/>
    <property type="evidence" value="ECO:0007669"/>
    <property type="project" value="UniProtKB-KW"/>
</dbReference>
<evidence type="ECO:0000256" key="3">
    <source>
        <dbReference type="ARBA" id="ARBA00022741"/>
    </source>
</evidence>
<feature type="transmembrane region" description="Helical" evidence="8">
    <location>
        <begin position="151"/>
        <end position="171"/>
    </location>
</feature>
<keyword evidence="2 8" id="KW-0812">Transmembrane</keyword>
<feature type="region of interest" description="Disordered" evidence="7">
    <location>
        <begin position="21"/>
        <end position="101"/>
    </location>
</feature>
<dbReference type="AlphaFoldDB" id="M5BM24"/>
<feature type="transmembrane region" description="Helical" evidence="8">
    <location>
        <begin position="124"/>
        <end position="145"/>
    </location>
</feature>
<keyword evidence="4 10" id="KW-0067">ATP-binding</keyword>
<name>M5BM24_THACB</name>
<dbReference type="GO" id="GO:0016020">
    <property type="term" value="C:membrane"/>
    <property type="evidence" value="ECO:0007669"/>
    <property type="project" value="InterPro"/>
</dbReference>
<dbReference type="PANTHER" id="PTHR24223">
    <property type="entry name" value="ATP-BINDING CASSETTE SUB-FAMILY C"/>
    <property type="match status" value="1"/>
</dbReference>
<dbReference type="PANTHER" id="PTHR24223:SF356">
    <property type="entry name" value="ATP-BINDING CASSETTE TRANSPORTER ABC4"/>
    <property type="match status" value="1"/>
</dbReference>
<evidence type="ECO:0000256" key="7">
    <source>
        <dbReference type="SAM" id="MobiDB-lite"/>
    </source>
</evidence>
<feature type="compositionally biased region" description="Polar residues" evidence="7">
    <location>
        <begin position="48"/>
        <end position="86"/>
    </location>
</feature>
<dbReference type="SUPFAM" id="SSF90123">
    <property type="entry name" value="ABC transporter transmembrane region"/>
    <property type="match status" value="1"/>
</dbReference>
<dbReference type="InterPro" id="IPR036640">
    <property type="entry name" value="ABC1_TM_sf"/>
</dbReference>
<dbReference type="PROSITE" id="PS50929">
    <property type="entry name" value="ABC_TM1F"/>
    <property type="match status" value="1"/>
</dbReference>
<evidence type="ECO:0000313" key="10">
    <source>
        <dbReference type="EMBL" id="CCO27944.1"/>
    </source>
</evidence>
<evidence type="ECO:0000259" key="9">
    <source>
        <dbReference type="PROSITE" id="PS50929"/>
    </source>
</evidence>
<proteinExistence type="predicted"/>
<evidence type="ECO:0000256" key="8">
    <source>
        <dbReference type="SAM" id="Phobius"/>
    </source>
</evidence>
<evidence type="ECO:0000313" key="11">
    <source>
        <dbReference type="Proteomes" id="UP000012065"/>
    </source>
</evidence>
<dbReference type="HOGENOM" id="CLU_1171305_0_0_1"/>
<protein>
    <submittedName>
        <fullName evidence="10">ATP-binding cassette transporter abc4 Short=ABC transporter abc4</fullName>
    </submittedName>
</protein>
<dbReference type="GO" id="GO:0140359">
    <property type="term" value="F:ABC-type transporter activity"/>
    <property type="evidence" value="ECO:0007669"/>
    <property type="project" value="InterPro"/>
</dbReference>
<evidence type="ECO:0000256" key="6">
    <source>
        <dbReference type="ARBA" id="ARBA00023136"/>
    </source>
</evidence>
<accession>M5BM24</accession>
<keyword evidence="6 8" id="KW-0472">Membrane</keyword>
<evidence type="ECO:0000256" key="1">
    <source>
        <dbReference type="ARBA" id="ARBA00022448"/>
    </source>
</evidence>
<keyword evidence="1" id="KW-0813">Transport</keyword>
<sequence>MITQLLFEHSLRIRMVAEAVGGSGGKTPKTATPGNDSASIAGSERTAVESQSQPAEGTGEGESNSAGHTTEASNAQTLIASTSSVKPQDKEESKAGDGEEANLTGKINNLMSTDLGNMIDGRDFLFILIFAPVQITVSIIFLYHILGWSAVIGMTVMILSFPIPGKLAYLVNNVQVARMKKTDARVQTVTESMNVIRMIKLFGWEKKVISQVEEKREEELEYYKKRQFLGLVNMNIK</sequence>
<keyword evidence="3" id="KW-0547">Nucleotide-binding</keyword>
<feature type="domain" description="ABC transmembrane type-1" evidence="9">
    <location>
        <begin position="101"/>
        <end position="237"/>
    </location>
</feature>
<dbReference type="EMBL" id="CAOJ01002625">
    <property type="protein sequence ID" value="CCO27944.1"/>
    <property type="molecule type" value="Genomic_DNA"/>
</dbReference>
<dbReference type="InterPro" id="IPR050173">
    <property type="entry name" value="ABC_transporter_C-like"/>
</dbReference>
<evidence type="ECO:0000256" key="5">
    <source>
        <dbReference type="ARBA" id="ARBA00022989"/>
    </source>
</evidence>
<organism evidence="10 11">
    <name type="scientific">Thanatephorus cucumeris (strain AG1-IB / isolate 7/3/14)</name>
    <name type="common">Lettuce bottom rot fungus</name>
    <name type="synonym">Rhizoctonia solani</name>
    <dbReference type="NCBI Taxonomy" id="1108050"/>
    <lineage>
        <taxon>Eukaryota</taxon>
        <taxon>Fungi</taxon>
        <taxon>Dikarya</taxon>
        <taxon>Basidiomycota</taxon>
        <taxon>Agaricomycotina</taxon>
        <taxon>Agaricomycetes</taxon>
        <taxon>Cantharellales</taxon>
        <taxon>Ceratobasidiaceae</taxon>
        <taxon>Rhizoctonia</taxon>
        <taxon>Rhizoctonia solani AG-1</taxon>
    </lineage>
</organism>
<evidence type="ECO:0000256" key="2">
    <source>
        <dbReference type="ARBA" id="ARBA00022692"/>
    </source>
</evidence>
<gene>
    <name evidence="10" type="ORF">BN14_01934</name>
</gene>
<dbReference type="Proteomes" id="UP000012065">
    <property type="component" value="Unassembled WGS sequence"/>
</dbReference>
<comment type="caution">
    <text evidence="10">The sequence shown here is derived from an EMBL/GenBank/DDBJ whole genome shotgun (WGS) entry which is preliminary data.</text>
</comment>
<keyword evidence="5 8" id="KW-1133">Transmembrane helix</keyword>
<evidence type="ECO:0000256" key="4">
    <source>
        <dbReference type="ARBA" id="ARBA00022840"/>
    </source>
</evidence>
<dbReference type="Pfam" id="PF00664">
    <property type="entry name" value="ABC_membrane"/>
    <property type="match status" value="1"/>
</dbReference>
<dbReference type="Gene3D" id="1.20.1560.10">
    <property type="entry name" value="ABC transporter type 1, transmembrane domain"/>
    <property type="match status" value="1"/>
</dbReference>
<reference evidence="10 11" key="1">
    <citation type="journal article" date="2013" name="J. Biotechnol.">
        <title>Establishment and interpretation of the genome sequence of the phytopathogenic fungus Rhizoctonia solani AG1-IB isolate 7/3/14.</title>
        <authorList>
            <person name="Wibberg D.W."/>
            <person name="Jelonek L.J."/>
            <person name="Rupp O.R."/>
            <person name="Hennig M.H."/>
            <person name="Eikmeyer F.E."/>
            <person name="Goesmann A.G."/>
            <person name="Hartmann A.H."/>
            <person name="Borriss R.B."/>
            <person name="Grosch R.G."/>
            <person name="Puehler A.P."/>
            <person name="Schlueter A.S."/>
        </authorList>
    </citation>
    <scope>NUCLEOTIDE SEQUENCE [LARGE SCALE GENOMIC DNA]</scope>
    <source>
        <strain evidence="11">AG1-IB / isolate 7/3/14</strain>
    </source>
</reference>
<feature type="compositionally biased region" description="Polar residues" evidence="7">
    <location>
        <begin position="29"/>
        <end position="40"/>
    </location>
</feature>
<feature type="compositionally biased region" description="Basic and acidic residues" evidence="7">
    <location>
        <begin position="87"/>
        <end position="97"/>
    </location>
</feature>